<organism evidence="1">
    <name type="scientific">Vannella robusta</name>
    <dbReference type="NCBI Taxonomy" id="1487602"/>
    <lineage>
        <taxon>Eukaryota</taxon>
        <taxon>Amoebozoa</taxon>
        <taxon>Discosea</taxon>
        <taxon>Flabellinia</taxon>
        <taxon>Vannellidae</taxon>
        <taxon>Vannella</taxon>
    </lineage>
</organism>
<proteinExistence type="predicted"/>
<dbReference type="AlphaFoldDB" id="A0A7S4MN09"/>
<name>A0A7S4MN09_9EUKA</name>
<protein>
    <submittedName>
        <fullName evidence="1">Uncharacterized protein</fullName>
    </submittedName>
</protein>
<accession>A0A7S4MN09</accession>
<gene>
    <name evidence="1" type="ORF">VSP0166_LOCUS13719</name>
</gene>
<dbReference type="EMBL" id="HBKP01019358">
    <property type="protein sequence ID" value="CAE2232114.1"/>
    <property type="molecule type" value="Transcribed_RNA"/>
</dbReference>
<reference evidence="1" key="1">
    <citation type="submission" date="2021-01" db="EMBL/GenBank/DDBJ databases">
        <authorList>
            <person name="Corre E."/>
            <person name="Pelletier E."/>
            <person name="Niang G."/>
            <person name="Scheremetjew M."/>
            <person name="Finn R."/>
            <person name="Kale V."/>
            <person name="Holt S."/>
            <person name="Cochrane G."/>
            <person name="Meng A."/>
            <person name="Brown T."/>
            <person name="Cohen L."/>
        </authorList>
    </citation>
    <scope>NUCLEOTIDE SEQUENCE</scope>
    <source>
        <strain evidence="1">DIVA3 518/3/11/1/6</strain>
    </source>
</reference>
<evidence type="ECO:0000313" key="1">
    <source>
        <dbReference type="EMBL" id="CAE2232114.1"/>
    </source>
</evidence>
<sequence>MHSSKGFTVEKLEELLCLFGEDFKVKLKSLDIVSSRPDLLTVLTKYLDPSQSEELFEVRTPEVIEIANTAGFNLAVCRNDSLLDCFISRNFCNPALVATLIQSYSGILPMKKTFEDFLVSVLADGRTGGERTSGFSTCVGTPFEQTTVGT</sequence>